<organism evidence="1 2">
    <name type="scientific">Pseudomonas fluorescens</name>
    <dbReference type="NCBI Taxonomy" id="294"/>
    <lineage>
        <taxon>Bacteria</taxon>
        <taxon>Pseudomonadati</taxon>
        <taxon>Pseudomonadota</taxon>
        <taxon>Gammaproteobacteria</taxon>
        <taxon>Pseudomonadales</taxon>
        <taxon>Pseudomonadaceae</taxon>
        <taxon>Pseudomonas</taxon>
    </lineage>
</organism>
<evidence type="ECO:0000313" key="1">
    <source>
        <dbReference type="EMBL" id="KZN20530.1"/>
    </source>
</evidence>
<dbReference type="Proteomes" id="UP000076489">
    <property type="component" value="Unassembled WGS sequence"/>
</dbReference>
<name>A0A166QMI5_PSEFL</name>
<dbReference type="RefSeq" id="WP_063340578.1">
    <property type="nucleotide sequence ID" value="NZ_LUKJ01000002.1"/>
</dbReference>
<reference evidence="1 2" key="2">
    <citation type="journal article" date="2018" name="Nature">
        <title>Mutant phenotypes for thousands of bacterial genes of unknown function.</title>
        <authorList>
            <person name="Price M.N."/>
            <person name="Wetmore K.M."/>
            <person name="Waters R.J."/>
            <person name="Callaghan M."/>
            <person name="Ray J."/>
            <person name="Liu H."/>
            <person name="Kuehl J.V."/>
            <person name="Melnyk R.A."/>
            <person name="Lamson J.S."/>
            <person name="Suh Y."/>
            <person name="Carlson H.K."/>
            <person name="Esquivel Z."/>
            <person name="Sadeeshkumar H."/>
            <person name="Chakraborty R."/>
            <person name="Zane G.M."/>
            <person name="Rubin B.E."/>
            <person name="Wall J.D."/>
            <person name="Visel A."/>
            <person name="Bristow J."/>
            <person name="Blow M.J."/>
            <person name="Arkin A.P."/>
            <person name="Deutschbauer A.M."/>
        </authorList>
    </citation>
    <scope>NUCLEOTIDE SEQUENCE [LARGE SCALE GENOMIC DNA]</scope>
    <source>
        <strain evidence="1 2">FW300-N1B4</strain>
    </source>
</reference>
<dbReference type="EMBL" id="LUKJ01000002">
    <property type="protein sequence ID" value="KZN20530.1"/>
    <property type="molecule type" value="Genomic_DNA"/>
</dbReference>
<sequence length="86" mass="9236">MNQSSNEYKGFPVSAAGPYQQSAEFPDGHWYGTMGGTISTTPVSTREAAIAGAKAAVDKIVGDFLHQHGEKGQELLDLTDQLLKLR</sequence>
<reference evidence="2" key="1">
    <citation type="submission" date="2016-03" db="EMBL/GenBank/DDBJ databases">
        <authorList>
            <person name="Ray J."/>
            <person name="Price M."/>
            <person name="Deutschbauer A."/>
        </authorList>
    </citation>
    <scope>NUCLEOTIDE SEQUENCE [LARGE SCALE GENOMIC DNA]</scope>
    <source>
        <strain evidence="2">FW300-N1B4</strain>
    </source>
</reference>
<dbReference type="AlphaFoldDB" id="A0A166QMI5"/>
<comment type="caution">
    <text evidence="1">The sequence shown here is derived from an EMBL/GenBank/DDBJ whole genome shotgun (WGS) entry which is preliminary data.</text>
</comment>
<evidence type="ECO:0000313" key="2">
    <source>
        <dbReference type="Proteomes" id="UP000076489"/>
    </source>
</evidence>
<accession>A0A166QMI5</accession>
<proteinExistence type="predicted"/>
<protein>
    <submittedName>
        <fullName evidence="1">Uncharacterized protein</fullName>
    </submittedName>
</protein>
<gene>
    <name evidence="1" type="ORF">A1D17_03030</name>
</gene>